<reference evidence="1 2" key="1">
    <citation type="submission" date="2020-04" db="EMBL/GenBank/DDBJ databases">
        <title>Antimicrobial susceptibility and clonality of vaginal-derived multi-drug resistant Mobiluncus isolates in China.</title>
        <authorList>
            <person name="Zhang X."/>
        </authorList>
    </citation>
    <scope>NUCLEOTIDE SEQUENCE [LARGE SCALE GENOMIC DNA]</scope>
    <source>
        <strain evidence="1 2">12</strain>
    </source>
</reference>
<evidence type="ECO:0000313" key="2">
    <source>
        <dbReference type="Proteomes" id="UP000575397"/>
    </source>
</evidence>
<accession>A0A7Y0URC5</accession>
<dbReference type="Pfam" id="PF12686">
    <property type="entry name" value="DUF3800"/>
    <property type="match status" value="1"/>
</dbReference>
<dbReference type="Proteomes" id="UP000575397">
    <property type="component" value="Unassembled WGS sequence"/>
</dbReference>
<sequence>MDESGSKSSAGKFFVLGMVKTYLPGKLSWQLRNVKERFGFKNEFKFTKVTQDTLPAFKKLVEVAYDSSTLLAAFVADSTCRDQFGNRPVWKAQADMTTQLVSHNLVPGEVACVFADVITTPRAISLAETVKRQTNFRLKRLAVANGVDLDSQACMELQLADLFAGAVSYERRLAAGIITTDGESPKARLVEHLKMVYGCDSLGDRSGRLIKIHTAQN</sequence>
<comment type="caution">
    <text evidence="1">The sequence shown here is derived from an EMBL/GenBank/DDBJ whole genome shotgun (WGS) entry which is preliminary data.</text>
</comment>
<dbReference type="InterPro" id="IPR024524">
    <property type="entry name" value="DUF3800"/>
</dbReference>
<evidence type="ECO:0000313" key="1">
    <source>
        <dbReference type="EMBL" id="NMX02359.1"/>
    </source>
</evidence>
<dbReference type="AlphaFoldDB" id="A0A7Y0URC5"/>
<dbReference type="EMBL" id="JABCUS010000001">
    <property type="protein sequence ID" value="NMX02359.1"/>
    <property type="molecule type" value="Genomic_DNA"/>
</dbReference>
<proteinExistence type="predicted"/>
<name>A0A7Y0URC5_9ACTO</name>
<protein>
    <submittedName>
        <fullName evidence="1">DUF3800 domain-containing protein</fullName>
    </submittedName>
</protein>
<organism evidence="1 2">
    <name type="scientific">Mobiluncus mulieris</name>
    <dbReference type="NCBI Taxonomy" id="2052"/>
    <lineage>
        <taxon>Bacteria</taxon>
        <taxon>Bacillati</taxon>
        <taxon>Actinomycetota</taxon>
        <taxon>Actinomycetes</taxon>
        <taxon>Actinomycetales</taxon>
        <taxon>Actinomycetaceae</taxon>
        <taxon>Mobiluncus</taxon>
    </lineage>
</organism>
<gene>
    <name evidence="1" type="ORF">HHJ77_00010</name>
</gene>